<dbReference type="RefSeq" id="WP_099153251.1">
    <property type="nucleotide sequence ID" value="NZ_PDUD01000032.1"/>
</dbReference>
<dbReference type="AlphaFoldDB" id="A0A2D0N4K3"/>
<dbReference type="Pfam" id="PF07631">
    <property type="entry name" value="PSD4"/>
    <property type="match status" value="1"/>
</dbReference>
<protein>
    <recommendedName>
        <fullName evidence="9">DUF1592 domain-containing protein</fullName>
    </recommendedName>
</protein>
<dbReference type="InterPro" id="IPR013036">
    <property type="entry name" value="DUF1587"/>
</dbReference>
<dbReference type="InterPro" id="IPR013039">
    <property type="entry name" value="DUF1588"/>
</dbReference>
<keyword evidence="1" id="KW-0732">Signal</keyword>
<evidence type="ECO:0000259" key="6">
    <source>
        <dbReference type="Pfam" id="PF07637"/>
    </source>
</evidence>
<feature type="domain" description="DUF1588" evidence="4">
    <location>
        <begin position="454"/>
        <end position="552"/>
    </location>
</feature>
<dbReference type="Pfam" id="PF07626">
    <property type="entry name" value="PSD3"/>
    <property type="match status" value="1"/>
</dbReference>
<evidence type="ECO:0008006" key="9">
    <source>
        <dbReference type="Google" id="ProtNLM"/>
    </source>
</evidence>
<feature type="domain" description="DUF1587" evidence="3">
    <location>
        <begin position="125"/>
        <end position="188"/>
    </location>
</feature>
<evidence type="ECO:0000256" key="1">
    <source>
        <dbReference type="SAM" id="SignalP"/>
    </source>
</evidence>
<comment type="caution">
    <text evidence="7">The sequence shown here is derived from an EMBL/GenBank/DDBJ whole genome shotgun (WGS) entry which is preliminary data.</text>
</comment>
<dbReference type="OrthoDB" id="1524066at2"/>
<evidence type="ECO:0000259" key="4">
    <source>
        <dbReference type="Pfam" id="PF07627"/>
    </source>
</evidence>
<dbReference type="InterPro" id="IPR011478">
    <property type="entry name" value="DUF1585"/>
</dbReference>
<dbReference type="Pfam" id="PF07637">
    <property type="entry name" value="PSD5"/>
    <property type="match status" value="1"/>
</dbReference>
<dbReference type="InterPro" id="IPR013042">
    <property type="entry name" value="DUF1592"/>
</dbReference>
<dbReference type="Pfam" id="PF07624">
    <property type="entry name" value="PSD2"/>
    <property type="match status" value="1"/>
</dbReference>
<feature type="signal peptide" evidence="1">
    <location>
        <begin position="1"/>
        <end position="20"/>
    </location>
</feature>
<feature type="domain" description="DUF1585" evidence="2">
    <location>
        <begin position="568"/>
        <end position="641"/>
    </location>
</feature>
<evidence type="ECO:0000259" key="2">
    <source>
        <dbReference type="Pfam" id="PF07624"/>
    </source>
</evidence>
<evidence type="ECO:0000259" key="5">
    <source>
        <dbReference type="Pfam" id="PF07631"/>
    </source>
</evidence>
<reference evidence="7 8" key="1">
    <citation type="submission" date="2017-10" db="EMBL/GenBank/DDBJ databases">
        <title>The draft genome sequence of Lewinella nigricans NBRC 102662.</title>
        <authorList>
            <person name="Wang K."/>
        </authorList>
    </citation>
    <scope>NUCLEOTIDE SEQUENCE [LARGE SCALE GENOMIC DNA]</scope>
    <source>
        <strain evidence="7 8">NBRC 102662</strain>
    </source>
</reference>
<dbReference type="Pfam" id="PF07627">
    <property type="entry name" value="PSCyt3"/>
    <property type="match status" value="1"/>
</dbReference>
<dbReference type="Proteomes" id="UP000223913">
    <property type="component" value="Unassembled WGS sequence"/>
</dbReference>
<gene>
    <name evidence="7" type="ORF">CRP01_27415</name>
</gene>
<sequence length="654" mass="74627">MRFALITCLALGLFTSTLSAAGYPPDQIHYWDVVMPIMRKYCNQECHNADDLKGGLNLERYDFISRIQRDGELFTSLIRLVENGEMPPENKLQMPAAEQDTLLSYIKKYLKEALAIPNPGQIPPRRLSMREYAYAIQDLTGVSLDPTEFFPKDPSGGEGFDNFARVLYLNPLLMERYLEATEYIVEEAYCNVDRWERIVPGYRQSLGTALRVWWQRVRHDRDISLEGPLAAAETQITDFATRAYRRILLPQEKQKLLDFFTEVYLQLPAIPERFDISMQQVFKAVLLSPNFLIRQENDRPTEDPYLVSSFEMASRLSFFLWSSIPDDTLMQAAYRDELLQPELLRVQITRMLRSPKLKRMAESFASQWLEIDKLADPSHSVDDKIFPEYSPDLGKWMQQEAVDYFYYTLTGSNNLLELIDGRYTFLNEPLAEHYGIEGIDGENMRRVQLDDPIRGGVLGMGGVLTATSLPHRTSPVLRGKWVLEKILGTPAKAPPPDVPELEEAKKTNDEMALRELLTIHRANPACQGCHQEMDDLGFALENFDAIGRWRDSYGMKLVDIDASGIMKSGEAFNGPVELKALLRSKKAQFAKSFSQKVLGFALGRGIDFKDSKTVAALSETLLENDFDASLFLTEVAMSYPFRYKLSDPVVVQEF</sequence>
<feature type="domain" description="DUF1595" evidence="6">
    <location>
        <begin position="232"/>
        <end position="296"/>
    </location>
</feature>
<evidence type="ECO:0000313" key="8">
    <source>
        <dbReference type="Proteomes" id="UP000223913"/>
    </source>
</evidence>
<dbReference type="EMBL" id="PDUD01000032">
    <property type="protein sequence ID" value="PHN03415.1"/>
    <property type="molecule type" value="Genomic_DNA"/>
</dbReference>
<name>A0A2D0N4K3_FLAN2</name>
<proteinExistence type="predicted"/>
<dbReference type="InterPro" id="IPR013043">
    <property type="entry name" value="DUF1595"/>
</dbReference>
<accession>A0A2D0N4K3</accession>
<organism evidence="7 8">
    <name type="scientific">Flavilitoribacter nigricans (strain ATCC 23147 / DSM 23189 / NBRC 102662 / NCIMB 1420 / SS-2)</name>
    <name type="common">Lewinella nigricans</name>
    <dbReference type="NCBI Taxonomy" id="1122177"/>
    <lineage>
        <taxon>Bacteria</taxon>
        <taxon>Pseudomonadati</taxon>
        <taxon>Bacteroidota</taxon>
        <taxon>Saprospiria</taxon>
        <taxon>Saprospirales</taxon>
        <taxon>Lewinellaceae</taxon>
        <taxon>Flavilitoribacter</taxon>
    </lineage>
</organism>
<feature type="chain" id="PRO_5013197765" description="DUF1592 domain-containing protein" evidence="1">
    <location>
        <begin position="21"/>
        <end position="654"/>
    </location>
</feature>
<evidence type="ECO:0000259" key="3">
    <source>
        <dbReference type="Pfam" id="PF07626"/>
    </source>
</evidence>
<keyword evidence="8" id="KW-1185">Reference proteome</keyword>
<feature type="domain" description="DUF1592" evidence="5">
    <location>
        <begin position="308"/>
        <end position="436"/>
    </location>
</feature>
<evidence type="ECO:0000313" key="7">
    <source>
        <dbReference type="EMBL" id="PHN03415.1"/>
    </source>
</evidence>